<dbReference type="NCBIfam" id="NF000355">
    <property type="entry name" value="ribo_prot_ABC_F"/>
    <property type="match status" value="1"/>
</dbReference>
<dbReference type="GO" id="GO:0016887">
    <property type="term" value="F:ATP hydrolysis activity"/>
    <property type="evidence" value="ECO:0007669"/>
    <property type="project" value="InterPro"/>
</dbReference>
<dbReference type="InterPro" id="IPR017871">
    <property type="entry name" value="ABC_transporter-like_CS"/>
</dbReference>
<accession>A0A1M6HLJ4</accession>
<dbReference type="InterPro" id="IPR051309">
    <property type="entry name" value="ABCF_ATPase"/>
</dbReference>
<dbReference type="InterPro" id="IPR032781">
    <property type="entry name" value="ABC_tran_Xtn"/>
</dbReference>
<keyword evidence="3" id="KW-0175">Coiled coil</keyword>
<evidence type="ECO:0000256" key="4">
    <source>
        <dbReference type="SAM" id="MobiDB-lite"/>
    </source>
</evidence>
<dbReference type="Proteomes" id="UP000324781">
    <property type="component" value="Unassembled WGS sequence"/>
</dbReference>
<dbReference type="Pfam" id="PF12848">
    <property type="entry name" value="ABC_tran_Xtn"/>
    <property type="match status" value="1"/>
</dbReference>
<gene>
    <name evidence="6" type="ORF">SAMN05444373_103323</name>
</gene>
<dbReference type="OrthoDB" id="9801441at2"/>
<dbReference type="RefSeq" id="WP_149679021.1">
    <property type="nucleotide sequence ID" value="NZ_FQZP01000033.1"/>
</dbReference>
<feature type="region of interest" description="Disordered" evidence="4">
    <location>
        <begin position="545"/>
        <end position="566"/>
    </location>
</feature>
<keyword evidence="2" id="KW-0067">ATP-binding</keyword>
<evidence type="ECO:0000256" key="1">
    <source>
        <dbReference type="ARBA" id="ARBA00022741"/>
    </source>
</evidence>
<reference evidence="6 7" key="1">
    <citation type="submission" date="2016-11" db="EMBL/GenBank/DDBJ databases">
        <authorList>
            <person name="Varghese N."/>
            <person name="Submissions S."/>
        </authorList>
    </citation>
    <scope>NUCLEOTIDE SEQUENCE [LARGE SCALE GENOMIC DNA]</scope>
    <source>
        <strain evidence="6 7">DSM 19027</strain>
    </source>
</reference>
<sequence length="634" mass="71882">MADIILKDIHKYYGTQHVLRGVSLEIYDGTKVGLIGKNGAGKTTLFKILSGEETYDKGEMQIAKGLRIGVLDQIPEYPADATVYQVIDSAFEDLRTLKKSIDAFQAQLAENPEASVMGRYGALLSEFESRGGYEIETRIKKVCTGLDISQEMQGKLFSALSGGEKTRVNLARIILMDPHVLLLDEPTNHLDIRSVEWLEEYLQTYKGTVVVISHDRYFLDRVVKRIIELEDGLALSCDGNYSKYVMLKEQKRLEQLRHYEQEQKKIRQLEAAVKRMHEWANRSDSAKIHRRAFSMEKRIERMKRDSTPRPKVEPRITKGFKAEDFSSSDVVLIKGVTFSFGNTPILNGVDLLIKRNDRLALVGNNGSGKTTLLRLINGELVPDAGIVRLGASVKVGYLPQQVVFGNPGMTVLDTMRHALITDEGTARNILAGFMFRGEDVFKTVDSLSGGERSRLKLCLLMQQQVNFLILDEPTNHLDIQSREWIEEALDAFEGTILFVSHDRYFIRKFASSVCELEGGKLLFFDGDYESFREYKRAIEEEKKRAASESVKAEKPKQERSRKSTPKALAKKLAAVEAEISETEMRLQEIEQEMQQNAADYVKLEALLAEKDALSENLESLYEKWMEISSSELLH</sequence>
<organism evidence="6 7">
    <name type="scientific">Thermoclostridium caenicola</name>
    <dbReference type="NCBI Taxonomy" id="659425"/>
    <lineage>
        <taxon>Bacteria</taxon>
        <taxon>Bacillati</taxon>
        <taxon>Bacillota</taxon>
        <taxon>Clostridia</taxon>
        <taxon>Eubacteriales</taxon>
        <taxon>Oscillospiraceae</taxon>
        <taxon>Thermoclostridium</taxon>
    </lineage>
</organism>
<dbReference type="EMBL" id="FQZP01000033">
    <property type="protein sequence ID" value="SHJ23035.1"/>
    <property type="molecule type" value="Genomic_DNA"/>
</dbReference>
<dbReference type="InterPro" id="IPR027417">
    <property type="entry name" value="P-loop_NTPase"/>
</dbReference>
<dbReference type="CDD" id="cd03221">
    <property type="entry name" value="ABCF_EF-3"/>
    <property type="match status" value="2"/>
</dbReference>
<dbReference type="SUPFAM" id="SSF52540">
    <property type="entry name" value="P-loop containing nucleoside triphosphate hydrolases"/>
    <property type="match status" value="2"/>
</dbReference>
<dbReference type="GO" id="GO:0003677">
    <property type="term" value="F:DNA binding"/>
    <property type="evidence" value="ECO:0007669"/>
    <property type="project" value="InterPro"/>
</dbReference>
<evidence type="ECO:0000313" key="6">
    <source>
        <dbReference type="EMBL" id="SHJ23035.1"/>
    </source>
</evidence>
<dbReference type="InterPro" id="IPR003593">
    <property type="entry name" value="AAA+_ATPase"/>
</dbReference>
<dbReference type="FunFam" id="3.40.50.300:FF:000011">
    <property type="entry name" value="Putative ABC transporter ATP-binding component"/>
    <property type="match status" value="1"/>
</dbReference>
<name>A0A1M6HLJ4_9FIRM</name>
<feature type="coiled-coil region" evidence="3">
    <location>
        <begin position="572"/>
        <end position="623"/>
    </location>
</feature>
<dbReference type="SMART" id="SM00382">
    <property type="entry name" value="AAA"/>
    <property type="match status" value="2"/>
</dbReference>
<keyword evidence="7" id="KW-1185">Reference proteome</keyword>
<dbReference type="Pfam" id="PF00005">
    <property type="entry name" value="ABC_tran"/>
    <property type="match status" value="2"/>
</dbReference>
<evidence type="ECO:0000313" key="7">
    <source>
        <dbReference type="Proteomes" id="UP000324781"/>
    </source>
</evidence>
<dbReference type="Pfam" id="PF16326">
    <property type="entry name" value="ABC_tran_CTD"/>
    <property type="match status" value="1"/>
</dbReference>
<dbReference type="Gene3D" id="3.40.50.300">
    <property type="entry name" value="P-loop containing nucleotide triphosphate hydrolases"/>
    <property type="match status" value="2"/>
</dbReference>
<dbReference type="PANTHER" id="PTHR42855:SF2">
    <property type="entry name" value="DRUG RESISTANCE ABC TRANSPORTER,ATP-BINDING PROTEIN"/>
    <property type="match status" value="1"/>
</dbReference>
<evidence type="ECO:0000256" key="2">
    <source>
        <dbReference type="ARBA" id="ARBA00022840"/>
    </source>
</evidence>
<feature type="domain" description="ABC transporter" evidence="5">
    <location>
        <begin position="4"/>
        <end position="256"/>
    </location>
</feature>
<dbReference type="AlphaFoldDB" id="A0A1M6HLJ4"/>
<dbReference type="PANTHER" id="PTHR42855">
    <property type="entry name" value="ABC TRANSPORTER ATP-BINDING SUBUNIT"/>
    <property type="match status" value="1"/>
</dbReference>
<dbReference type="GO" id="GO:0005524">
    <property type="term" value="F:ATP binding"/>
    <property type="evidence" value="ECO:0007669"/>
    <property type="project" value="UniProtKB-KW"/>
</dbReference>
<protein>
    <submittedName>
        <fullName evidence="6">ATPase components of ABC transporters with duplicated ATPase domains</fullName>
    </submittedName>
</protein>
<evidence type="ECO:0000259" key="5">
    <source>
        <dbReference type="PROSITE" id="PS50893"/>
    </source>
</evidence>
<dbReference type="PROSITE" id="PS50893">
    <property type="entry name" value="ABC_TRANSPORTER_2"/>
    <property type="match status" value="2"/>
</dbReference>
<feature type="domain" description="ABC transporter" evidence="5">
    <location>
        <begin position="331"/>
        <end position="543"/>
    </location>
</feature>
<feature type="compositionally biased region" description="Basic and acidic residues" evidence="4">
    <location>
        <begin position="545"/>
        <end position="561"/>
    </location>
</feature>
<evidence type="ECO:0000256" key="3">
    <source>
        <dbReference type="SAM" id="Coils"/>
    </source>
</evidence>
<dbReference type="PROSITE" id="PS00211">
    <property type="entry name" value="ABC_TRANSPORTER_1"/>
    <property type="match status" value="2"/>
</dbReference>
<proteinExistence type="predicted"/>
<keyword evidence="1" id="KW-0547">Nucleotide-binding</keyword>
<dbReference type="InterPro" id="IPR032524">
    <property type="entry name" value="ABC_tran_C"/>
</dbReference>
<dbReference type="InterPro" id="IPR003439">
    <property type="entry name" value="ABC_transporter-like_ATP-bd"/>
</dbReference>